<accession>B8GPZ6</accession>
<dbReference type="SUPFAM" id="SSF46785">
    <property type="entry name" value="Winged helix' DNA-binding domain"/>
    <property type="match status" value="1"/>
</dbReference>
<dbReference type="EMBL" id="CP001339">
    <property type="protein sequence ID" value="ACL74143.1"/>
    <property type="molecule type" value="Genomic_DNA"/>
</dbReference>
<evidence type="ECO:0000256" key="8">
    <source>
        <dbReference type="ARBA" id="ARBA00023125"/>
    </source>
</evidence>
<dbReference type="InterPro" id="IPR050077">
    <property type="entry name" value="LexA_repressor"/>
</dbReference>
<dbReference type="Pfam" id="PF01726">
    <property type="entry name" value="LexA_DNA_bind"/>
    <property type="match status" value="1"/>
</dbReference>
<feature type="DNA-binding region" description="H-T-H motif" evidence="12">
    <location>
        <begin position="26"/>
        <end position="46"/>
    </location>
</feature>
<dbReference type="GO" id="GO:0045892">
    <property type="term" value="P:negative regulation of DNA-templated transcription"/>
    <property type="evidence" value="ECO:0007669"/>
    <property type="project" value="UniProtKB-UniRule"/>
</dbReference>
<comment type="function">
    <text evidence="12">Represses a number of genes involved in the response to DNA damage (SOS response), including recA and lexA. In the presence of single-stranded DNA, RecA interacts with LexA causing an autocatalytic cleavage which disrupts the DNA-binding part of LexA, leading to derepression of the SOS regulon and eventually DNA repair.</text>
</comment>
<keyword evidence="9 12" id="KW-0804">Transcription</keyword>
<evidence type="ECO:0000256" key="11">
    <source>
        <dbReference type="ARBA" id="ARBA00023236"/>
    </source>
</evidence>
<evidence type="ECO:0000259" key="15">
    <source>
        <dbReference type="Pfam" id="PF01726"/>
    </source>
</evidence>
<dbReference type="HAMAP" id="MF_00015">
    <property type="entry name" value="LexA"/>
    <property type="match status" value="1"/>
</dbReference>
<evidence type="ECO:0000256" key="1">
    <source>
        <dbReference type="ARBA" id="ARBA00007484"/>
    </source>
</evidence>
<keyword evidence="10 12" id="KW-0234">DNA repair</keyword>
<dbReference type="Proteomes" id="UP000002383">
    <property type="component" value="Chromosome"/>
</dbReference>
<keyword evidence="17" id="KW-1185">Reference proteome</keyword>
<dbReference type="Pfam" id="PF00717">
    <property type="entry name" value="Peptidase_S24"/>
    <property type="match status" value="1"/>
</dbReference>
<evidence type="ECO:0000256" key="9">
    <source>
        <dbReference type="ARBA" id="ARBA00023163"/>
    </source>
</evidence>
<dbReference type="GO" id="GO:0004252">
    <property type="term" value="F:serine-type endopeptidase activity"/>
    <property type="evidence" value="ECO:0007669"/>
    <property type="project" value="UniProtKB-UniRule"/>
</dbReference>
<feature type="active site" description="For autocatalytic cleavage activity" evidence="12">
    <location>
        <position position="116"/>
    </location>
</feature>
<organism evidence="16 17">
    <name type="scientific">Thioalkalivibrio sulfidiphilus (strain HL-EbGR7)</name>
    <dbReference type="NCBI Taxonomy" id="396588"/>
    <lineage>
        <taxon>Bacteria</taxon>
        <taxon>Pseudomonadati</taxon>
        <taxon>Pseudomonadota</taxon>
        <taxon>Gammaproteobacteria</taxon>
        <taxon>Chromatiales</taxon>
        <taxon>Ectothiorhodospiraceae</taxon>
        <taxon>Thioalkalivibrio</taxon>
    </lineage>
</organism>
<keyword evidence="2 12" id="KW-0678">Repressor</keyword>
<comment type="subunit">
    <text evidence="12">Homodimer.</text>
</comment>
<name>B8GPZ6_THISH</name>
<evidence type="ECO:0000256" key="6">
    <source>
        <dbReference type="ARBA" id="ARBA00022813"/>
    </source>
</evidence>
<dbReference type="PANTHER" id="PTHR33516">
    <property type="entry name" value="LEXA REPRESSOR"/>
    <property type="match status" value="1"/>
</dbReference>
<reference evidence="16 17" key="1">
    <citation type="journal article" date="2011" name="Stand. Genomic Sci.">
        <title>Complete genome sequence of 'Thioalkalivibrio sulfidophilus' HL-EbGr7.</title>
        <authorList>
            <person name="Muyzer G."/>
            <person name="Sorokin D.Y."/>
            <person name="Mavromatis K."/>
            <person name="Lapidus A."/>
            <person name="Clum A."/>
            <person name="Ivanova N."/>
            <person name="Pati A."/>
            <person name="d'Haeseleer P."/>
            <person name="Woyke T."/>
            <person name="Kyrpides N.C."/>
        </authorList>
    </citation>
    <scope>NUCLEOTIDE SEQUENCE [LARGE SCALE GENOMIC DNA]</scope>
    <source>
        <strain evidence="16 17">HL-EbGR7</strain>
    </source>
</reference>
<dbReference type="GO" id="GO:0009432">
    <property type="term" value="P:SOS response"/>
    <property type="evidence" value="ECO:0007669"/>
    <property type="project" value="UniProtKB-UniRule"/>
</dbReference>
<keyword evidence="7 12" id="KW-0805">Transcription regulation</keyword>
<dbReference type="Gene3D" id="1.10.10.10">
    <property type="entry name" value="Winged helix-like DNA-binding domain superfamily/Winged helix DNA-binding domain"/>
    <property type="match status" value="1"/>
</dbReference>
<evidence type="ECO:0000256" key="2">
    <source>
        <dbReference type="ARBA" id="ARBA00022491"/>
    </source>
</evidence>
<feature type="active site" description="For autocatalytic cleavage activity" evidence="12">
    <location>
        <position position="154"/>
    </location>
</feature>
<feature type="domain" description="Peptidase S24/S26A/S26B/S26C" evidence="14">
    <location>
        <begin position="76"/>
        <end position="190"/>
    </location>
</feature>
<dbReference type="MEROPS" id="S24.001"/>
<dbReference type="EC" id="3.4.21.88" evidence="12"/>
<dbReference type="InterPro" id="IPR006197">
    <property type="entry name" value="Peptidase_S24_LexA"/>
</dbReference>
<dbReference type="GO" id="GO:0006281">
    <property type="term" value="P:DNA repair"/>
    <property type="evidence" value="ECO:0007669"/>
    <property type="project" value="UniProtKB-UniRule"/>
</dbReference>
<gene>
    <name evidence="12" type="primary">lexA</name>
    <name evidence="16" type="ordered locus">Tgr7_3074</name>
</gene>
<dbReference type="InterPro" id="IPR006200">
    <property type="entry name" value="LexA"/>
</dbReference>
<dbReference type="InterPro" id="IPR036388">
    <property type="entry name" value="WH-like_DNA-bd_sf"/>
</dbReference>
<dbReference type="InterPro" id="IPR036286">
    <property type="entry name" value="LexA/Signal_pep-like_sf"/>
</dbReference>
<sequence length="197" mass="21295">MLTPQQRNTLDVIRRHLHRHGHAPTLTEIGEALGVRSKGAVHRLVQALVDKGFLTRESPGWRGLRPTGSDAAFSLPLVGRIAAGRPIEAIPGEDTLDLADFLLGPGRYALRVVGESMVGAGILDGDTVVVQQADSARDGDIVVALIDDEEATLKRIRHRPDGQVELRAENPAMAPLVYDAARVRIQGVVVGQLRGYR</sequence>
<keyword evidence="6 12" id="KW-0068">Autocatalytic cleavage</keyword>
<evidence type="ECO:0000259" key="14">
    <source>
        <dbReference type="Pfam" id="PF00717"/>
    </source>
</evidence>
<dbReference type="GO" id="GO:0006508">
    <property type="term" value="P:proteolysis"/>
    <property type="evidence" value="ECO:0007669"/>
    <property type="project" value="InterPro"/>
</dbReference>
<keyword evidence="8 12" id="KW-0238">DNA-binding</keyword>
<keyword evidence="11 12" id="KW-0742">SOS response</keyword>
<dbReference type="InterPro" id="IPR015927">
    <property type="entry name" value="Peptidase_S24_S26A/B/C"/>
</dbReference>
<dbReference type="Gene3D" id="2.10.109.10">
    <property type="entry name" value="Umud Fragment, subunit A"/>
    <property type="match status" value="1"/>
</dbReference>
<comment type="catalytic activity">
    <reaction evidence="12">
        <text>Hydrolysis of Ala-|-Gly bond in repressor LexA.</text>
        <dbReference type="EC" id="3.4.21.88"/>
    </reaction>
</comment>
<dbReference type="InterPro" id="IPR039418">
    <property type="entry name" value="LexA-like"/>
</dbReference>
<dbReference type="InterPro" id="IPR006199">
    <property type="entry name" value="LexA_DNA-bd_dom"/>
</dbReference>
<feature type="site" description="Cleavage; by autolysis" evidence="12">
    <location>
        <begin position="83"/>
        <end position="84"/>
    </location>
</feature>
<dbReference type="PRINTS" id="PR00726">
    <property type="entry name" value="LEXASERPTASE"/>
</dbReference>
<evidence type="ECO:0000256" key="13">
    <source>
        <dbReference type="RuleBase" id="RU003991"/>
    </source>
</evidence>
<dbReference type="SUPFAM" id="SSF51306">
    <property type="entry name" value="LexA/Signal peptidase"/>
    <property type="match status" value="1"/>
</dbReference>
<dbReference type="GO" id="GO:0006260">
    <property type="term" value="P:DNA replication"/>
    <property type="evidence" value="ECO:0007669"/>
    <property type="project" value="UniProtKB-UniRule"/>
</dbReference>
<dbReference type="eggNOG" id="COG1974">
    <property type="taxonomic scope" value="Bacteria"/>
</dbReference>
<evidence type="ECO:0000313" key="17">
    <source>
        <dbReference type="Proteomes" id="UP000002383"/>
    </source>
</evidence>
<keyword evidence="4 12" id="KW-0227">DNA damage</keyword>
<protein>
    <recommendedName>
        <fullName evidence="12">LexA repressor</fullName>
        <ecNumber evidence="12">3.4.21.88</ecNumber>
    </recommendedName>
</protein>
<dbReference type="HOGENOM" id="CLU_066192_45_2_6"/>
<evidence type="ECO:0000256" key="4">
    <source>
        <dbReference type="ARBA" id="ARBA00022763"/>
    </source>
</evidence>
<dbReference type="CDD" id="cd06529">
    <property type="entry name" value="S24_LexA-like"/>
    <property type="match status" value="1"/>
</dbReference>
<dbReference type="AlphaFoldDB" id="B8GPZ6"/>
<comment type="similarity">
    <text evidence="1 12 13">Belongs to the peptidase S24 family.</text>
</comment>
<dbReference type="STRING" id="396588.Tgr7_3074"/>
<dbReference type="GO" id="GO:0003677">
    <property type="term" value="F:DNA binding"/>
    <property type="evidence" value="ECO:0007669"/>
    <property type="project" value="UniProtKB-UniRule"/>
</dbReference>
<keyword evidence="5 12" id="KW-0378">Hydrolase</keyword>
<evidence type="ECO:0000256" key="12">
    <source>
        <dbReference type="HAMAP-Rule" id="MF_00015"/>
    </source>
</evidence>
<dbReference type="PANTHER" id="PTHR33516:SF2">
    <property type="entry name" value="LEXA REPRESSOR-RELATED"/>
    <property type="match status" value="1"/>
</dbReference>
<evidence type="ECO:0000256" key="7">
    <source>
        <dbReference type="ARBA" id="ARBA00023015"/>
    </source>
</evidence>
<feature type="domain" description="LexA repressor DNA-binding" evidence="15">
    <location>
        <begin position="2"/>
        <end position="58"/>
    </location>
</feature>
<evidence type="ECO:0000256" key="5">
    <source>
        <dbReference type="ARBA" id="ARBA00022801"/>
    </source>
</evidence>
<dbReference type="OrthoDB" id="9802364at2"/>
<keyword evidence="3 12" id="KW-0235">DNA replication</keyword>
<dbReference type="KEGG" id="tgr:Tgr7_3074"/>
<proteinExistence type="inferred from homology"/>
<evidence type="ECO:0000256" key="10">
    <source>
        <dbReference type="ARBA" id="ARBA00023204"/>
    </source>
</evidence>
<dbReference type="InterPro" id="IPR036390">
    <property type="entry name" value="WH_DNA-bd_sf"/>
</dbReference>
<evidence type="ECO:0000313" key="16">
    <source>
        <dbReference type="EMBL" id="ACL74143.1"/>
    </source>
</evidence>
<dbReference type="RefSeq" id="WP_012639605.1">
    <property type="nucleotide sequence ID" value="NC_011901.1"/>
</dbReference>
<dbReference type="NCBIfam" id="TIGR00498">
    <property type="entry name" value="lexA"/>
    <property type="match status" value="1"/>
</dbReference>
<evidence type="ECO:0000256" key="3">
    <source>
        <dbReference type="ARBA" id="ARBA00022705"/>
    </source>
</evidence>